<keyword evidence="2" id="KW-1185">Reference proteome</keyword>
<reference evidence="1" key="1">
    <citation type="submission" date="2023-04" db="EMBL/GenBank/DDBJ databases">
        <title>Ambrosiozyma monospora NBRC 10751.</title>
        <authorList>
            <person name="Ichikawa N."/>
            <person name="Sato H."/>
            <person name="Tonouchi N."/>
        </authorList>
    </citation>
    <scope>NUCLEOTIDE SEQUENCE</scope>
    <source>
        <strain evidence="1">NBRC 10751</strain>
    </source>
</reference>
<gene>
    <name evidence="1" type="ORF">Amon02_000554800</name>
</gene>
<dbReference type="EMBL" id="BSXS01004112">
    <property type="protein sequence ID" value="GME82478.1"/>
    <property type="molecule type" value="Genomic_DNA"/>
</dbReference>
<accession>A0ACB5T745</accession>
<comment type="caution">
    <text evidence="1">The sequence shown here is derived from an EMBL/GenBank/DDBJ whole genome shotgun (WGS) entry which is preliminary data.</text>
</comment>
<evidence type="ECO:0000313" key="1">
    <source>
        <dbReference type="EMBL" id="GME82478.1"/>
    </source>
</evidence>
<sequence>MSSERDNKQQVQVKFFTRDEDESLHTSATPFFVPISLKRFGLSEIVNHLIETDKPIPFDFLIDGTLLKTSIEDYLTENGLSSETFLNLEYTRAILPPKYLSSFNNEDWVSAIDSIGSMSLPGPEGDIVTPPKILTGSYDGIVRIYNSQGKVETQLVGHSQPIKAVKFISPTRFVTAGLDRSIRLWKAGTISDEDLDKDTQNGKTSALLDFHRSTVSSLAVNKNRILSSSYDNTIAIWSTIAKEMSTSKPIDESNNLSSASRKRLKLANNDSTIKRKAPLSVLESHQQPVEGVIFDPKDSTIAYSVSQDHTIKTWDLETSRCVDTRQTNYSLLSLAALPKLNLLACGSSARHITIHDPRSSKSR</sequence>
<protein>
    <submittedName>
        <fullName evidence="1">Unnamed protein product</fullName>
    </submittedName>
</protein>
<evidence type="ECO:0000313" key="2">
    <source>
        <dbReference type="Proteomes" id="UP001165064"/>
    </source>
</evidence>
<name>A0ACB5T745_AMBMO</name>
<dbReference type="Proteomes" id="UP001165064">
    <property type="component" value="Unassembled WGS sequence"/>
</dbReference>
<organism evidence="1 2">
    <name type="scientific">Ambrosiozyma monospora</name>
    <name type="common">Yeast</name>
    <name type="synonym">Endomycopsis monosporus</name>
    <dbReference type="NCBI Taxonomy" id="43982"/>
    <lineage>
        <taxon>Eukaryota</taxon>
        <taxon>Fungi</taxon>
        <taxon>Dikarya</taxon>
        <taxon>Ascomycota</taxon>
        <taxon>Saccharomycotina</taxon>
        <taxon>Pichiomycetes</taxon>
        <taxon>Pichiales</taxon>
        <taxon>Pichiaceae</taxon>
        <taxon>Ambrosiozyma</taxon>
    </lineage>
</organism>
<proteinExistence type="predicted"/>